<dbReference type="GO" id="GO:0005737">
    <property type="term" value="C:cytoplasm"/>
    <property type="evidence" value="ECO:0007669"/>
    <property type="project" value="UniProtKB-SubCell"/>
</dbReference>
<proteinExistence type="predicted"/>
<keyword evidence="6" id="KW-0238">DNA-binding</keyword>
<evidence type="ECO:0000313" key="12">
    <source>
        <dbReference type="Proteomes" id="UP000479114"/>
    </source>
</evidence>
<dbReference type="SUPFAM" id="SSF46689">
    <property type="entry name" value="Homeodomain-like"/>
    <property type="match status" value="1"/>
</dbReference>
<evidence type="ECO:0000313" key="11">
    <source>
        <dbReference type="EMBL" id="QHW33568.1"/>
    </source>
</evidence>
<dbReference type="InterPro" id="IPR018060">
    <property type="entry name" value="HTH_AraC"/>
</dbReference>
<reference evidence="11 12" key="1">
    <citation type="submission" date="2020-02" db="EMBL/GenBank/DDBJ databases">
        <title>Paenibacillus sp. nov., isolated from rhizosphere soil of tomato.</title>
        <authorList>
            <person name="Weon H.-Y."/>
            <person name="Lee S.A."/>
        </authorList>
    </citation>
    <scope>NUCLEOTIDE SEQUENCE [LARGE SCALE GENOMIC DNA]</scope>
    <source>
        <strain evidence="11 12">14171R-81</strain>
    </source>
</reference>
<name>A0A6C0P4W1_9BACL</name>
<dbReference type="Pfam" id="PF00072">
    <property type="entry name" value="Response_reg"/>
    <property type="match status" value="1"/>
</dbReference>
<feature type="domain" description="Response regulatory" evidence="10">
    <location>
        <begin position="2"/>
        <end position="119"/>
    </location>
</feature>
<accession>A0A6C0P4W1</accession>
<keyword evidence="4" id="KW-0902">Two-component regulatory system</keyword>
<keyword evidence="12" id="KW-1185">Reference proteome</keyword>
<dbReference type="PROSITE" id="PS00041">
    <property type="entry name" value="HTH_ARAC_FAMILY_1"/>
    <property type="match status" value="1"/>
</dbReference>
<dbReference type="Gene3D" id="1.10.10.60">
    <property type="entry name" value="Homeodomain-like"/>
    <property type="match status" value="2"/>
</dbReference>
<dbReference type="Gene3D" id="3.40.50.2300">
    <property type="match status" value="1"/>
</dbReference>
<dbReference type="SMART" id="SM00448">
    <property type="entry name" value="REC"/>
    <property type="match status" value="1"/>
</dbReference>
<sequence>MKIIIADDEPLVRIGIKSSFNWAEAGMEIVGEAADGQEALQLIEELQPDIVILDIKMPKKDGIEVLAELRDRGMRTKVIMLSSFDDFVHVKQAMQLGALDYFHKPSMNVQEIISLLQNIQAEARENRMSGAEAAEVKPGKAAILRELLAGSAERAEETRLKESNLYAVVFKVKRFGQILKRYTQGNAAYLPTTIFNIVSELLAKEQETECVPMEDNAFLVVLSHGDSNSAQASFTHVNEIVYMIHNAMKRFLNIDPIFGISNAFHAYAELPQAVDQARRALDMKFYHPNDPVLYYQNRKRDDESVQEQIGAAIVAMKDCLKEEKYDAFAAALASWEKLLQDCEGMNEREVKKVYEGLLFMLSVGDDESLPAGEYAQLEDFTECSSYYHAVFNEKLRTRIMGKNKEYSPLIRNVVQFIDTRYSEKISLKLLGDTFHSSPHYISRLFKQEVGRGVFDYLNVVRIRQAKELLKDYRNKIYEIAEKVGFNSQVHFAIVFNKYEGMSPSDFRKELN</sequence>
<dbReference type="PANTHER" id="PTHR42713">
    <property type="entry name" value="HISTIDINE KINASE-RELATED"/>
    <property type="match status" value="1"/>
</dbReference>
<dbReference type="InterPro" id="IPR009057">
    <property type="entry name" value="Homeodomain-like_sf"/>
</dbReference>
<organism evidence="11 12">
    <name type="scientific">Paenibacillus rhizovicinus</name>
    <dbReference type="NCBI Taxonomy" id="2704463"/>
    <lineage>
        <taxon>Bacteria</taxon>
        <taxon>Bacillati</taxon>
        <taxon>Bacillota</taxon>
        <taxon>Bacilli</taxon>
        <taxon>Bacillales</taxon>
        <taxon>Paenibacillaceae</taxon>
        <taxon>Paenibacillus</taxon>
    </lineage>
</organism>
<keyword evidence="2" id="KW-0963">Cytoplasm</keyword>
<dbReference type="PROSITE" id="PS01124">
    <property type="entry name" value="HTH_ARAC_FAMILY_2"/>
    <property type="match status" value="1"/>
</dbReference>
<dbReference type="Proteomes" id="UP000479114">
    <property type="component" value="Chromosome"/>
</dbReference>
<dbReference type="RefSeq" id="WP_162643566.1">
    <property type="nucleotide sequence ID" value="NZ_CP048286.1"/>
</dbReference>
<evidence type="ECO:0000256" key="4">
    <source>
        <dbReference type="ARBA" id="ARBA00023012"/>
    </source>
</evidence>
<dbReference type="InterPro" id="IPR020449">
    <property type="entry name" value="Tscrpt_reg_AraC-type_HTH"/>
</dbReference>
<dbReference type="GO" id="GO:0000160">
    <property type="term" value="P:phosphorelay signal transduction system"/>
    <property type="evidence" value="ECO:0007669"/>
    <property type="project" value="UniProtKB-KW"/>
</dbReference>
<gene>
    <name evidence="11" type="ORF">GZH47_24070</name>
</gene>
<dbReference type="SMART" id="SM00342">
    <property type="entry name" value="HTH_ARAC"/>
    <property type="match status" value="1"/>
</dbReference>
<dbReference type="KEGG" id="prz:GZH47_24070"/>
<dbReference type="PANTHER" id="PTHR42713:SF3">
    <property type="entry name" value="TRANSCRIPTIONAL REGULATORY PROTEIN HPTR"/>
    <property type="match status" value="1"/>
</dbReference>
<dbReference type="SUPFAM" id="SSF52172">
    <property type="entry name" value="CheY-like"/>
    <property type="match status" value="1"/>
</dbReference>
<keyword evidence="3 8" id="KW-0597">Phosphoprotein</keyword>
<dbReference type="InterPro" id="IPR001789">
    <property type="entry name" value="Sig_transdc_resp-reg_receiver"/>
</dbReference>
<dbReference type="GO" id="GO:0043565">
    <property type="term" value="F:sequence-specific DNA binding"/>
    <property type="evidence" value="ECO:0007669"/>
    <property type="project" value="InterPro"/>
</dbReference>
<dbReference type="PROSITE" id="PS50110">
    <property type="entry name" value="RESPONSE_REGULATORY"/>
    <property type="match status" value="1"/>
</dbReference>
<dbReference type="AlphaFoldDB" id="A0A6C0P4W1"/>
<evidence type="ECO:0000259" key="9">
    <source>
        <dbReference type="PROSITE" id="PS01124"/>
    </source>
</evidence>
<evidence type="ECO:0000256" key="3">
    <source>
        <dbReference type="ARBA" id="ARBA00022553"/>
    </source>
</evidence>
<evidence type="ECO:0000256" key="1">
    <source>
        <dbReference type="ARBA" id="ARBA00004496"/>
    </source>
</evidence>
<protein>
    <submittedName>
        <fullName evidence="11">Response regulator</fullName>
    </submittedName>
</protein>
<dbReference type="InterPro" id="IPR011006">
    <property type="entry name" value="CheY-like_superfamily"/>
</dbReference>
<dbReference type="PRINTS" id="PR00032">
    <property type="entry name" value="HTHARAC"/>
</dbReference>
<dbReference type="EMBL" id="CP048286">
    <property type="protein sequence ID" value="QHW33568.1"/>
    <property type="molecule type" value="Genomic_DNA"/>
</dbReference>
<keyword evidence="7" id="KW-0804">Transcription</keyword>
<evidence type="ECO:0000259" key="10">
    <source>
        <dbReference type="PROSITE" id="PS50110"/>
    </source>
</evidence>
<dbReference type="CDD" id="cd17536">
    <property type="entry name" value="REC_YesN-like"/>
    <property type="match status" value="1"/>
</dbReference>
<evidence type="ECO:0000256" key="6">
    <source>
        <dbReference type="ARBA" id="ARBA00023125"/>
    </source>
</evidence>
<dbReference type="InterPro" id="IPR051552">
    <property type="entry name" value="HptR"/>
</dbReference>
<comment type="subcellular location">
    <subcellularLocation>
        <location evidence="1">Cytoplasm</location>
    </subcellularLocation>
</comment>
<feature type="domain" description="HTH araC/xylS-type" evidence="9">
    <location>
        <begin position="411"/>
        <end position="509"/>
    </location>
</feature>
<dbReference type="Pfam" id="PF12833">
    <property type="entry name" value="HTH_18"/>
    <property type="match status" value="1"/>
</dbReference>
<dbReference type="GO" id="GO:0003700">
    <property type="term" value="F:DNA-binding transcription factor activity"/>
    <property type="evidence" value="ECO:0007669"/>
    <property type="project" value="InterPro"/>
</dbReference>
<evidence type="ECO:0000256" key="2">
    <source>
        <dbReference type="ARBA" id="ARBA00022490"/>
    </source>
</evidence>
<dbReference type="InterPro" id="IPR018062">
    <property type="entry name" value="HTH_AraC-typ_CS"/>
</dbReference>
<evidence type="ECO:0000256" key="7">
    <source>
        <dbReference type="ARBA" id="ARBA00023163"/>
    </source>
</evidence>
<feature type="modified residue" description="4-aspartylphosphate" evidence="8">
    <location>
        <position position="54"/>
    </location>
</feature>
<evidence type="ECO:0000256" key="8">
    <source>
        <dbReference type="PROSITE-ProRule" id="PRU00169"/>
    </source>
</evidence>
<keyword evidence="5" id="KW-0805">Transcription regulation</keyword>
<evidence type="ECO:0000256" key="5">
    <source>
        <dbReference type="ARBA" id="ARBA00023015"/>
    </source>
</evidence>